<proteinExistence type="predicted"/>
<gene>
    <name evidence="1" type="ORF">LCGC14_1000200</name>
</gene>
<reference evidence="1" key="1">
    <citation type="journal article" date="2015" name="Nature">
        <title>Complex archaea that bridge the gap between prokaryotes and eukaryotes.</title>
        <authorList>
            <person name="Spang A."/>
            <person name="Saw J.H."/>
            <person name="Jorgensen S.L."/>
            <person name="Zaremba-Niedzwiedzka K."/>
            <person name="Martijn J."/>
            <person name="Lind A.E."/>
            <person name="van Eijk R."/>
            <person name="Schleper C."/>
            <person name="Guy L."/>
            <person name="Ettema T.J."/>
        </authorList>
    </citation>
    <scope>NUCLEOTIDE SEQUENCE</scope>
</reference>
<comment type="caution">
    <text evidence="1">The sequence shown here is derived from an EMBL/GenBank/DDBJ whole genome shotgun (WGS) entry which is preliminary data.</text>
</comment>
<sequence>MEYHIKNKVGNTIASFEHECDRDLCLDCYVDYYGEDCGLEPVDS</sequence>
<accession>A0A0F9N800</accession>
<name>A0A0F9N800_9ZZZZ</name>
<dbReference type="AlphaFoldDB" id="A0A0F9N800"/>
<protein>
    <submittedName>
        <fullName evidence="1">Uncharacterized protein</fullName>
    </submittedName>
</protein>
<organism evidence="1">
    <name type="scientific">marine sediment metagenome</name>
    <dbReference type="NCBI Taxonomy" id="412755"/>
    <lineage>
        <taxon>unclassified sequences</taxon>
        <taxon>metagenomes</taxon>
        <taxon>ecological metagenomes</taxon>
    </lineage>
</organism>
<dbReference type="EMBL" id="LAZR01003859">
    <property type="protein sequence ID" value="KKN14024.1"/>
    <property type="molecule type" value="Genomic_DNA"/>
</dbReference>
<evidence type="ECO:0000313" key="1">
    <source>
        <dbReference type="EMBL" id="KKN14024.1"/>
    </source>
</evidence>